<dbReference type="AlphaFoldDB" id="A0A163IYL1"/>
<feature type="transmembrane region" description="Helical" evidence="1">
    <location>
        <begin position="405"/>
        <end position="425"/>
    </location>
</feature>
<reference evidence="3" key="1">
    <citation type="submission" date="2016-04" db="EMBL/GenBank/DDBJ databases">
        <authorList>
            <person name="Evans L.H."/>
            <person name="Alamgir A."/>
            <person name="Owens N."/>
            <person name="Weber N.D."/>
            <person name="Virtaneva K."/>
            <person name="Barbian K."/>
            <person name="Babar A."/>
            <person name="Rosenke K."/>
        </authorList>
    </citation>
    <scope>NUCLEOTIDE SEQUENCE [LARGE SCALE GENOMIC DNA]</scope>
    <source>
        <strain evidence="3">CBS 101.48</strain>
    </source>
</reference>
<dbReference type="OrthoDB" id="409848at2759"/>
<keyword evidence="1" id="KW-0812">Transmembrane</keyword>
<dbReference type="PANTHER" id="PTHR38360:SF1">
    <property type="entry name" value="F12P19.7"/>
    <property type="match status" value="1"/>
</dbReference>
<dbReference type="SUPFAM" id="SSF53807">
    <property type="entry name" value="Helical backbone' metal receptor"/>
    <property type="match status" value="1"/>
</dbReference>
<accession>A0A163IYL1</accession>
<feature type="signal peptide" evidence="2">
    <location>
        <begin position="1"/>
        <end position="23"/>
    </location>
</feature>
<keyword evidence="1" id="KW-1133">Transmembrane helix</keyword>
<organism evidence="3">
    <name type="scientific">Absidia glauca</name>
    <name type="common">Pin mould</name>
    <dbReference type="NCBI Taxonomy" id="4829"/>
    <lineage>
        <taxon>Eukaryota</taxon>
        <taxon>Fungi</taxon>
        <taxon>Fungi incertae sedis</taxon>
        <taxon>Mucoromycota</taxon>
        <taxon>Mucoromycotina</taxon>
        <taxon>Mucoromycetes</taxon>
        <taxon>Mucorales</taxon>
        <taxon>Cunninghamellaceae</taxon>
        <taxon>Absidia</taxon>
    </lineage>
</organism>
<dbReference type="STRING" id="4829.A0A163IYL1"/>
<name>A0A163IYL1_ABSGL</name>
<dbReference type="OMA" id="IMAQENY"/>
<evidence type="ECO:0000313" key="3">
    <source>
        <dbReference type="EMBL" id="SAL96115.1"/>
    </source>
</evidence>
<dbReference type="EMBL" id="LT550653">
    <property type="protein sequence ID" value="SAL96115.1"/>
    <property type="molecule type" value="Genomic_DNA"/>
</dbReference>
<evidence type="ECO:0000256" key="1">
    <source>
        <dbReference type="SAM" id="Phobius"/>
    </source>
</evidence>
<evidence type="ECO:0000256" key="2">
    <source>
        <dbReference type="SAM" id="SignalP"/>
    </source>
</evidence>
<evidence type="ECO:0000313" key="4">
    <source>
        <dbReference type="Proteomes" id="UP000078561"/>
    </source>
</evidence>
<sequence length="441" mass="49983">MIVPPLEIICFYIFALLVSYSVAQDTKFDTSVDRFETHVELDGDLDRLFTVEYRNWYKVVTNHAVNQKYALVCCGQRPTGKAADLEHYDAVVDIPVKTVGVDGAFNVLPFIDLLHLQDTVDFINGFENVTSPCYANVTKQEGAADIVFVETDGINARKNSIVFSANDNQMTPLAKADWLLYLSLFFNKEKEAISILDTIKRQYNCHASNLATTSKRPTIAWTSYQQGEWYMYREPYFQQLLKDAGSKLAIPSVPLQFHHDIHNADMVIDQTDLAKDLSDADATYNDWLSAGNFEPGTVSFDQPFIHHNALYRVDGLTDEKGFLDWTQRAAARPDLALTDMIHYSYPLYDRSYQYVWLRNFAKMDHVRTLSLASYSCANPLDSIKPCSLQKDLFEDPSSPRHPGNVGLILGILIAAGLVIGGVLFYKSRRQVKPEYFPLSNF</sequence>
<keyword evidence="4" id="KW-1185">Reference proteome</keyword>
<feature type="chain" id="PRO_5007843227" evidence="2">
    <location>
        <begin position="24"/>
        <end position="441"/>
    </location>
</feature>
<dbReference type="InParanoid" id="A0A163IYL1"/>
<dbReference type="PANTHER" id="PTHR38360">
    <property type="entry name" value="OS03G0120000 PROTEIN"/>
    <property type="match status" value="1"/>
</dbReference>
<proteinExistence type="predicted"/>
<keyword evidence="1" id="KW-0472">Membrane</keyword>
<keyword evidence="2" id="KW-0732">Signal</keyword>
<protein>
    <submittedName>
        <fullName evidence="3">Uncharacterized protein</fullName>
    </submittedName>
</protein>
<gene>
    <name evidence="3" type="primary">ABSGL_01483.1 scaffold 1580</name>
</gene>
<dbReference type="Proteomes" id="UP000078561">
    <property type="component" value="Unassembled WGS sequence"/>
</dbReference>